<evidence type="ECO:0008006" key="3">
    <source>
        <dbReference type="Google" id="ProtNLM"/>
    </source>
</evidence>
<name>A0AB35U3Z9_9FIRM</name>
<gene>
    <name evidence="1" type="ORF">MOZ60_00545</name>
</gene>
<organism evidence="1 2">
    <name type="scientific">Grylomicrobium aquisgranensis</name>
    <dbReference type="NCBI Taxonomy" id="2926318"/>
    <lineage>
        <taxon>Bacteria</taxon>
        <taxon>Bacillati</taxon>
        <taxon>Bacillota</taxon>
        <taxon>Erysipelotrichia</taxon>
        <taxon>Erysipelotrichales</taxon>
        <taxon>Erysipelotrichaceae</taxon>
        <taxon>Grylomicrobium</taxon>
    </lineage>
</organism>
<proteinExistence type="predicted"/>
<dbReference type="EMBL" id="JALBUR010000001">
    <property type="protein sequence ID" value="MDX8418576.1"/>
    <property type="molecule type" value="Genomic_DNA"/>
</dbReference>
<dbReference type="AlphaFoldDB" id="A0AB35U3Z9"/>
<protein>
    <recommendedName>
        <fullName evidence="3">LPS export ABC transporter periplasmic protein LptC</fullName>
    </recommendedName>
</protein>
<dbReference type="RefSeq" id="WP_370595270.1">
    <property type="nucleotide sequence ID" value="NZ_JALBUR010000001.1"/>
</dbReference>
<accession>A0AB35U3Z9</accession>
<comment type="caution">
    <text evidence="1">The sequence shown here is derived from an EMBL/GenBank/DDBJ whole genome shotgun (WGS) entry which is preliminary data.</text>
</comment>
<evidence type="ECO:0000313" key="1">
    <source>
        <dbReference type="EMBL" id="MDX8418576.1"/>
    </source>
</evidence>
<keyword evidence="2" id="KW-1185">Reference proteome</keyword>
<reference evidence="1 2" key="1">
    <citation type="submission" date="2022-03" db="EMBL/GenBank/DDBJ databases">
        <title>Novel taxa within the pig intestine.</title>
        <authorList>
            <person name="Wylensek D."/>
            <person name="Bishof K."/>
            <person name="Afrizal A."/>
            <person name="Clavel T."/>
        </authorList>
    </citation>
    <scope>NUCLEOTIDE SEQUENCE [LARGE SCALE GENOMIC DNA]</scope>
    <source>
        <strain evidence="1 2">CLA-KB-P133</strain>
    </source>
</reference>
<sequence length="189" mass="20908">MNNRTNKILLIAVLVSLGLNVFLGIKLYQNRTTTSDVEISYDAINPVDFQQGENVILAQGTSQYPHDALSYLLLVDNEGQIEKIYCLDGQYGAIAFNDQTGEVVVLGEKNVLRIGTSVTQEQDANPQFLSQQRSDIYFSRNRIYVNSQPVKDERLGFTPKLGYAGFVDLSSLGTDLHMMPVGVVIVSGK</sequence>
<dbReference type="Proteomes" id="UP001286174">
    <property type="component" value="Unassembled WGS sequence"/>
</dbReference>
<evidence type="ECO:0000313" key="2">
    <source>
        <dbReference type="Proteomes" id="UP001286174"/>
    </source>
</evidence>